<accession>A0A0F9TQX1</accession>
<dbReference type="InterPro" id="IPR036249">
    <property type="entry name" value="Thioredoxin-like_sf"/>
</dbReference>
<dbReference type="GO" id="GO:0016491">
    <property type="term" value="F:oxidoreductase activity"/>
    <property type="evidence" value="ECO:0007669"/>
    <property type="project" value="InterPro"/>
</dbReference>
<organism evidence="2">
    <name type="scientific">marine sediment metagenome</name>
    <dbReference type="NCBI Taxonomy" id="412755"/>
    <lineage>
        <taxon>unclassified sequences</taxon>
        <taxon>metagenomes</taxon>
        <taxon>ecological metagenomes</taxon>
    </lineage>
</organism>
<dbReference type="CDD" id="cd03025">
    <property type="entry name" value="DsbA_FrnE_like"/>
    <property type="match status" value="1"/>
</dbReference>
<protein>
    <recommendedName>
        <fullName evidence="1">DSBA-like thioredoxin domain-containing protein</fullName>
    </recommendedName>
</protein>
<dbReference type="PANTHER" id="PTHR13887:SF54">
    <property type="entry name" value="DSBA FAMILY PROTEIN"/>
    <property type="match status" value="1"/>
</dbReference>
<comment type="caution">
    <text evidence="2">The sequence shown here is derived from an EMBL/GenBank/DDBJ whole genome shotgun (WGS) entry which is preliminary data.</text>
</comment>
<evidence type="ECO:0000313" key="2">
    <source>
        <dbReference type="EMBL" id="KKN83455.1"/>
    </source>
</evidence>
<sequence>MSDNPSSLPQTPHLIYFADPMCSWCWGFAPVMDAIAERYPDLAVRLVLGGLRPFTDKPMDASAKADIRNHWEHVRDASGQPFDFAFFERDGFVYDTEPAARAVVTGRQLGSEKAIALEHRIARAFYAENRDVTESDTLADLAAELGFDRTAFVAAFAREETKQETLGDFALSQRAGVTGFPTLIAGPQADGNYALVTAGYQPPEPILARIGSWLAQVDPAA</sequence>
<proteinExistence type="predicted"/>
<name>A0A0F9TQX1_9ZZZZ</name>
<evidence type="ECO:0000259" key="1">
    <source>
        <dbReference type="Pfam" id="PF01323"/>
    </source>
</evidence>
<feature type="domain" description="DSBA-like thioredoxin" evidence="1">
    <location>
        <begin position="15"/>
        <end position="188"/>
    </location>
</feature>
<dbReference type="AlphaFoldDB" id="A0A0F9TQX1"/>
<reference evidence="2" key="1">
    <citation type="journal article" date="2015" name="Nature">
        <title>Complex archaea that bridge the gap between prokaryotes and eukaryotes.</title>
        <authorList>
            <person name="Spang A."/>
            <person name="Saw J.H."/>
            <person name="Jorgensen S.L."/>
            <person name="Zaremba-Niedzwiedzka K."/>
            <person name="Martijn J."/>
            <person name="Lind A.E."/>
            <person name="van Eijk R."/>
            <person name="Schleper C."/>
            <person name="Guy L."/>
            <person name="Ettema T.J."/>
        </authorList>
    </citation>
    <scope>NUCLEOTIDE SEQUENCE</scope>
</reference>
<dbReference type="SUPFAM" id="SSF52833">
    <property type="entry name" value="Thioredoxin-like"/>
    <property type="match status" value="1"/>
</dbReference>
<dbReference type="InterPro" id="IPR001853">
    <property type="entry name" value="DSBA-like_thioredoxin_dom"/>
</dbReference>
<dbReference type="Pfam" id="PF01323">
    <property type="entry name" value="DSBA"/>
    <property type="match status" value="1"/>
</dbReference>
<dbReference type="PANTHER" id="PTHR13887">
    <property type="entry name" value="GLUTATHIONE S-TRANSFERASE KAPPA"/>
    <property type="match status" value="1"/>
</dbReference>
<dbReference type="Gene3D" id="1.10.472.60">
    <property type="entry name" value="putative protein disulfide isomerase domain"/>
    <property type="match status" value="1"/>
</dbReference>
<gene>
    <name evidence="2" type="ORF">LCGC14_0298730</name>
</gene>
<dbReference type="EMBL" id="LAZR01000184">
    <property type="protein sequence ID" value="KKN83455.1"/>
    <property type="molecule type" value="Genomic_DNA"/>
</dbReference>
<dbReference type="Gene3D" id="3.40.30.10">
    <property type="entry name" value="Glutaredoxin"/>
    <property type="match status" value="1"/>
</dbReference>